<dbReference type="GeneID" id="20228821"/>
<dbReference type="Proteomes" id="UP000002729">
    <property type="component" value="Unassembled WGS sequence"/>
</dbReference>
<sequence length="1800" mass="198068">MSDGVDDERTSAASALPSILIPGLFEPDNKQPDSGIVDIGRKSLQVDIDATPRPKEVTLEVASELSDGNDVEAASESDATPPLYASSESSDEMEPAITRHDPFLDDDISHDALVRARWEFRNKDLVWLVEKLVISGVAIWRTAKGGRDAKLVCGVGGGPLAWCAGLRTTFTLASEKKKDGSPLSAPFEQLVVGPLSIPPVAPRFGVGEPGFALQRVGTMGKLNFVHERRAERHYIVLELTTERAVSYEGDGSWEVIGSCDAYAWCLKSPPLTSAMAEHPHGSTCRIGEFKGFADLDRTKAPGFVHDNIWFLLNVDPAVEALRLYIGGEGRGNGNSAFRVLMQQAYVASNVDEFRRPIKLRERLIETEGPVSQICVIMSVVLTHDSHYGRFWDRPRTTLEQKHLNKKLAKKAKKDAAKRRLEKYKKRLEAQKPPTASSWLIAKRTLIVLNHTRVLRAIFAALSWSAPPTPGLEMFRRPSGSLRFWDGLFSSLALLLAGGADTARSCRFCPSSVAADCPPVLEGGPNRKHIVSIAVNSRGGGKERLWPAAAMSFSFDKECSVRKDIAILLDEKAALRTRIFEYSPHLAPQRSGTSDEDNSKFVFGANRIERRRKRSRQSMISDHKVHKRMRGLIALQHNPKFCASSVDTDHLNANDTNLSHCVPKQNAGNAETSTQHSLAQNSHKGTTQSRHLEDRRIRERERELDRLGRLLRRAAELDVSRCCNDLRTLLLARSHSEEVGLHIPTPPTSQGQILFASPMLLNSYKTKDTNSQGSVGGAVEFPPCTSLVPLIRRRTSSSLQSLRKMNDIMEISDFLQTFNASLKIDQVPSAVELLGALIAIETNSRDQKDAANRSLSTVAMALVEVLLPDLIACLSSSRLTNSTHHASRSWIDVNHMTWRSLARFLVLIAAFREMGFADSDLLSELCGAGGWSSHPNSESPDYYTMALIKARISLVKSKHPVFEESSEYLGRSEATIRRVSLLDIKGAVSAGRYAGSLHTFVSDVRQMFLNCHHYLQEGCDSMQAVTKLGAVFESALIRGPGPVDGIVNRDVTFEGVRHTVESLLVPGRNTLLATPHVVIQSQLGELHQLVFDEFAIRAEMPRPSPSPVGHIENGGWALPGGKIPYKLDPAFSEHAANAVGEANDLSVFIRAIGALSNDDHLNQNDWVDVLGALVVCASSAVETSLCLSDHLADKKVDTLDGLRPDPDSDKSCLVDSFPEVCPSIEIPIAGSQRKKRELLLVAGVVQDAVAFVKLGFTNMEGTNGQLQLNAHRGIMQDLICVGGSCSSSNSLVNPATQNGTCVWCGGDYDYLRSSFLPARHEVRTVPIFGATSRHNCLPGSRSWPGARTLAGLALSHEFCSNCLTGQRAGTLSRKRQRMLMTYKEKQMFAGRGRTQPLGTDKYGRVYWYFTQHPNLISVRWAPVSLEELKPKLFNKFTWVCFCTISSIAQLISYLVKLCDAQYDLLLDAIMLAFPEASELVALSSDYLYSDCTYNRHVWSKFETIAVVTELHDSARSQQPQFQMNECVLVRVGQLVWSATVQSSLFEDDLVPCLARKSGFSLNQLNLIASDFTGSSWVASCQTSSFDGEDCKTGDQKRLIRAALLTIFAALPAGSLTPKRSALLQMRALSIRCASSAVELTELVLGLEDSLNKSYLRSSWSTIRACLPTRTYFLKHASLTQVALLLSVLDRGIIYDQSQLQAFSLGEKTGLDKQSGNHLDGYTSSDTIVCCRSKDRSSSTPPRPTQQVPWGSPKSLSPPCRALDVLHCPRHWRWSRSVAYHHGVRSGSGAASLGTRADRGRV</sequence>
<dbReference type="RefSeq" id="XP_009041578.1">
    <property type="nucleotide sequence ID" value="XM_009043330.1"/>
</dbReference>
<proteinExistence type="predicted"/>
<feature type="region of interest" description="Disordered" evidence="2">
    <location>
        <begin position="1730"/>
        <end position="1753"/>
    </location>
</feature>
<name>F0YMF1_AURAN</name>
<evidence type="ECO:0000313" key="3">
    <source>
        <dbReference type="EMBL" id="EGB03723.1"/>
    </source>
</evidence>
<feature type="region of interest" description="Disordered" evidence="2">
    <location>
        <begin position="664"/>
        <end position="696"/>
    </location>
</feature>
<dbReference type="InParanoid" id="F0YMF1"/>
<dbReference type="KEGG" id="aaf:AURANDRAFT_72676"/>
<evidence type="ECO:0000313" key="4">
    <source>
        <dbReference type="Proteomes" id="UP000002729"/>
    </source>
</evidence>
<evidence type="ECO:0008006" key="5">
    <source>
        <dbReference type="Google" id="ProtNLM"/>
    </source>
</evidence>
<dbReference type="InterPro" id="IPR036427">
    <property type="entry name" value="Bromodomain-like_sf"/>
</dbReference>
<keyword evidence="1" id="KW-0103">Bromodomain</keyword>
<evidence type="ECO:0000256" key="1">
    <source>
        <dbReference type="ARBA" id="ARBA00023117"/>
    </source>
</evidence>
<keyword evidence="4" id="KW-1185">Reference proteome</keyword>
<protein>
    <recommendedName>
        <fullName evidence="5">Bromo domain-containing protein</fullName>
    </recommendedName>
</protein>
<feature type="region of interest" description="Disordered" evidence="2">
    <location>
        <begin position="62"/>
        <end position="94"/>
    </location>
</feature>
<accession>F0YMF1</accession>
<dbReference type="EMBL" id="GL833163">
    <property type="protein sequence ID" value="EGB03723.1"/>
    <property type="molecule type" value="Genomic_DNA"/>
</dbReference>
<dbReference type="Gene3D" id="1.20.920.10">
    <property type="entry name" value="Bromodomain-like"/>
    <property type="match status" value="1"/>
</dbReference>
<feature type="compositionally biased region" description="Polar residues" evidence="2">
    <location>
        <begin position="665"/>
        <end position="688"/>
    </location>
</feature>
<reference evidence="3 4" key="1">
    <citation type="journal article" date="2011" name="Proc. Natl. Acad. Sci. U.S.A.">
        <title>Niche of harmful alga Aureococcus anophagefferens revealed through ecogenomics.</title>
        <authorList>
            <person name="Gobler C.J."/>
            <person name="Berry D.L."/>
            <person name="Dyhrman S.T."/>
            <person name="Wilhelm S.W."/>
            <person name="Salamov A."/>
            <person name="Lobanov A.V."/>
            <person name="Zhang Y."/>
            <person name="Collier J.L."/>
            <person name="Wurch L.L."/>
            <person name="Kustka A.B."/>
            <person name="Dill B.D."/>
            <person name="Shah M."/>
            <person name="VerBerkmoes N.C."/>
            <person name="Kuo A."/>
            <person name="Terry A."/>
            <person name="Pangilinan J."/>
            <person name="Lindquist E.A."/>
            <person name="Lucas S."/>
            <person name="Paulsen I.T."/>
            <person name="Hattenrath-Lehmann T.K."/>
            <person name="Talmage S.C."/>
            <person name="Walker E.A."/>
            <person name="Koch F."/>
            <person name="Burson A.M."/>
            <person name="Marcoval M.A."/>
            <person name="Tang Y.Z."/>
            <person name="Lecleir G.R."/>
            <person name="Coyne K.J."/>
            <person name="Berg G.M."/>
            <person name="Bertrand E.M."/>
            <person name="Saito M.A."/>
            <person name="Gladyshev V.N."/>
            <person name="Grigoriev I.V."/>
        </authorList>
    </citation>
    <scope>NUCLEOTIDE SEQUENCE [LARGE SCALE GENOMIC DNA]</scope>
    <source>
        <strain evidence="4">CCMP 1984</strain>
    </source>
</reference>
<gene>
    <name evidence="3" type="ORF">AURANDRAFT_72676</name>
</gene>
<organism evidence="4">
    <name type="scientific">Aureococcus anophagefferens</name>
    <name type="common">Harmful bloom alga</name>
    <dbReference type="NCBI Taxonomy" id="44056"/>
    <lineage>
        <taxon>Eukaryota</taxon>
        <taxon>Sar</taxon>
        <taxon>Stramenopiles</taxon>
        <taxon>Ochrophyta</taxon>
        <taxon>Pelagophyceae</taxon>
        <taxon>Pelagomonadales</taxon>
        <taxon>Pelagomonadaceae</taxon>
        <taxon>Aureococcus</taxon>
    </lineage>
</organism>
<evidence type="ECO:0000256" key="2">
    <source>
        <dbReference type="SAM" id="MobiDB-lite"/>
    </source>
</evidence>
<dbReference type="OrthoDB" id="10675899at2759"/>
<feature type="region of interest" description="Disordered" evidence="2">
    <location>
        <begin position="1"/>
        <end position="36"/>
    </location>
</feature>